<dbReference type="Pfam" id="PF12456">
    <property type="entry name" value="hSac2"/>
    <property type="match status" value="1"/>
</dbReference>
<evidence type="ECO:0000313" key="4">
    <source>
        <dbReference type="EMBL" id="JAI65017.1"/>
    </source>
</evidence>
<dbReference type="InterPro" id="IPR022158">
    <property type="entry name" value="Inositol_phosphatase"/>
</dbReference>
<organism evidence="4">
    <name type="scientific">Scylla olivacea</name>
    <name type="common">Orange mud crab</name>
    <name type="synonym">Cancer olivacea</name>
    <dbReference type="NCBI Taxonomy" id="85551"/>
    <lineage>
        <taxon>Eukaryota</taxon>
        <taxon>Metazoa</taxon>
        <taxon>Ecdysozoa</taxon>
        <taxon>Arthropoda</taxon>
        <taxon>Crustacea</taxon>
        <taxon>Multicrustacea</taxon>
        <taxon>Malacostraca</taxon>
        <taxon>Eumalacostraca</taxon>
        <taxon>Eucarida</taxon>
        <taxon>Decapoda</taxon>
        <taxon>Pleocyemata</taxon>
        <taxon>Brachyura</taxon>
        <taxon>Eubrachyura</taxon>
        <taxon>Portunoidea</taxon>
        <taxon>Portunidae</taxon>
        <taxon>Portuninae</taxon>
        <taxon>Scylla</taxon>
    </lineage>
</organism>
<feature type="domain" description="HSac2" evidence="3">
    <location>
        <begin position="669"/>
        <end position="849"/>
    </location>
</feature>
<evidence type="ECO:0000256" key="1">
    <source>
        <dbReference type="SAM" id="MobiDB-lite"/>
    </source>
</evidence>
<evidence type="ECO:0000259" key="2">
    <source>
        <dbReference type="PROSITE" id="PS50275"/>
    </source>
</evidence>
<accession>A0A0P4W9A2</accession>
<dbReference type="InterPro" id="IPR002013">
    <property type="entry name" value="SAC_dom"/>
</dbReference>
<dbReference type="GO" id="GO:0005769">
    <property type="term" value="C:early endosome"/>
    <property type="evidence" value="ECO:0007669"/>
    <property type="project" value="TreeGrafter"/>
</dbReference>
<dbReference type="GO" id="GO:0046856">
    <property type="term" value="P:phosphatidylinositol dephosphorylation"/>
    <property type="evidence" value="ECO:0007669"/>
    <property type="project" value="TreeGrafter"/>
</dbReference>
<dbReference type="AlphaFoldDB" id="A0A0P4W9A2"/>
<sequence length="1151" mass="127991">MELLQTDKFYIFNKGENSLWCNRKTGQFEAKTCWDLASAENPTCLGIVQLLLGKLQIHPDLSSRLVLVSGARKVGRLSEGQNVYCITRVVFLPLSSPPDTELNLQQCKKHANHPGGPAGERKLGLPFSDLQQKVALSKTFGTIRSVTSSIKSATVSAAASAAGQGSKIRRETRDKERYERRVLDELSKMFNDSDSFYYSTDTDLTSSLQRQSDPEYDAALPLWRRAEDDYFWNKHLLGDLIEQNNPNLDVWIVPVIQGFVQTESVPLETAPTTPDGSQKSQQDEYSLTLISRRSRHRAGTRYKRRGVDEEGRVANYVETEQIVSYSHHRVAFVQVRGSVPVFWSQPGYKYRPPPRLDKDPTETATAFGKHFDVEVKRHGHVSCVSLVEQSGKEKVIADAFLNNILTLDSPSLTFVTFDFHEYCRGMRYENVSVLLEGIEELITKMLYCWVDKEGTICRQNGVFRINCIDCLDRTNVVQTAIAKSVLESQFVKLGMIPPEHPLPPACRSILQVMWANNGDTISKQYAGTSALKGDFTRTGERRFAGMMKDGMNSANRYYRNHFLDTCRQVAIDVMLGLELSNSQWQEIDYVETLLSVAGALMPIGPPSYMAEIAPASEKYLASALYSLSRYYMNRFKDAYRQATIDHLLGNPVTEDIMNLEASGEEEESSMTPEHVKHVIDDCKKLLVPDAETILGAWGLIDADPSTGDPDQIDMDIILVLTRDSYYVAQYDEEADQILHYERVSLIDLEKIEMGPHTCQAMFKQSRPHQCIRFNYLVDGQGGYFHMLRSMNIRFFNNMAIPIKSDEETVESVKAIGETFEVACQMMGCDVVLVTGKLEKKRSRRRNQLANFLNPLASLTKTSPDTLKTAGSRAFTNVTSGLARLNPMSTLRLKRPTSVTGHQPSAKFYLQKPPVCVQDVGQDELASLGGSETHLASCGVLASSLMSAAYPPRYLSPPLVRCHSDSALLRSHPGEQVPANPSPNPEILVSGTVEASHSPSITPTFGGLSPTLLMQRVRKISHSSDEVDVRDEREGGVARASSATDLQLHLPSSHSEGHIGASSGLGNTGGELTSLVSPLSSLNKEAVLAPFSVLARGMQSLAPGAGRLARGMQSIGVNLDPRRLRAQRQRQLEEDPVMKEKKMQCKTKIIQI</sequence>
<name>A0A0P4W9A2_SCYOL</name>
<dbReference type="PROSITE" id="PS50275">
    <property type="entry name" value="SAC"/>
    <property type="match status" value="1"/>
</dbReference>
<dbReference type="GO" id="GO:2001135">
    <property type="term" value="P:regulation of endocytic recycling"/>
    <property type="evidence" value="ECO:0007669"/>
    <property type="project" value="TreeGrafter"/>
</dbReference>
<feature type="region of interest" description="Disordered" evidence="1">
    <location>
        <begin position="267"/>
        <end position="286"/>
    </location>
</feature>
<dbReference type="Pfam" id="PF02383">
    <property type="entry name" value="Syja_N"/>
    <property type="match status" value="1"/>
</dbReference>
<dbReference type="PANTHER" id="PTHR45662">
    <property type="entry name" value="PHOSPHATIDYLINOSITIDE PHOSPHATASE SAC1"/>
    <property type="match status" value="1"/>
</dbReference>
<protein>
    <recommendedName>
        <fullName evidence="5">SAC domain-containing protein</fullName>
    </recommendedName>
</protein>
<feature type="domain" description="SAC" evidence="2">
    <location>
        <begin position="187"/>
        <end position="527"/>
    </location>
</feature>
<dbReference type="EMBL" id="GDRN01063022">
    <property type="protein sequence ID" value="JAI65017.1"/>
    <property type="molecule type" value="Transcribed_RNA"/>
</dbReference>
<evidence type="ECO:0008006" key="5">
    <source>
        <dbReference type="Google" id="ProtNLM"/>
    </source>
</evidence>
<dbReference type="GO" id="GO:0043812">
    <property type="term" value="F:phosphatidylinositol-4-phosphate phosphatase activity"/>
    <property type="evidence" value="ECO:0007669"/>
    <property type="project" value="TreeGrafter"/>
</dbReference>
<dbReference type="PANTHER" id="PTHR45662:SF8">
    <property type="entry name" value="PHOSPHATIDYLINOSITIDE PHOSPHATASE SAC2"/>
    <property type="match status" value="1"/>
</dbReference>
<proteinExistence type="predicted"/>
<reference evidence="4" key="1">
    <citation type="submission" date="2015-09" db="EMBL/GenBank/DDBJ databases">
        <title>Scylla olivacea transcriptome.</title>
        <authorList>
            <person name="Ikhwanuddin M."/>
        </authorList>
    </citation>
    <scope>NUCLEOTIDE SEQUENCE</scope>
</reference>
<dbReference type="InterPro" id="IPR034753">
    <property type="entry name" value="hSac2"/>
</dbReference>
<dbReference type="GO" id="GO:0045334">
    <property type="term" value="C:clathrin-coated endocytic vesicle"/>
    <property type="evidence" value="ECO:0007669"/>
    <property type="project" value="TreeGrafter"/>
</dbReference>
<dbReference type="PROSITE" id="PS51791">
    <property type="entry name" value="HSAC2"/>
    <property type="match status" value="1"/>
</dbReference>
<evidence type="ECO:0000259" key="3">
    <source>
        <dbReference type="PROSITE" id="PS51791"/>
    </source>
</evidence>